<reference evidence="2" key="1">
    <citation type="journal article" date="2023" name="G3 (Bethesda)">
        <title>Genome assembly and association tests identify interacting loci associated with vigor, precocity, and sex in interspecific pistachio rootstocks.</title>
        <authorList>
            <person name="Palmer W."/>
            <person name="Jacygrad E."/>
            <person name="Sagayaradj S."/>
            <person name="Cavanaugh K."/>
            <person name="Han R."/>
            <person name="Bertier L."/>
            <person name="Beede B."/>
            <person name="Kafkas S."/>
            <person name="Golino D."/>
            <person name="Preece J."/>
            <person name="Michelmore R."/>
        </authorList>
    </citation>
    <scope>NUCLEOTIDE SEQUENCE [LARGE SCALE GENOMIC DNA]</scope>
</reference>
<keyword evidence="2" id="KW-1185">Reference proteome</keyword>
<evidence type="ECO:0000313" key="1">
    <source>
        <dbReference type="EMBL" id="KAJ0047177.1"/>
    </source>
</evidence>
<evidence type="ECO:0000313" key="2">
    <source>
        <dbReference type="Proteomes" id="UP001163603"/>
    </source>
</evidence>
<dbReference type="EMBL" id="CM047738">
    <property type="protein sequence ID" value="KAJ0047177.1"/>
    <property type="molecule type" value="Genomic_DNA"/>
</dbReference>
<dbReference type="Proteomes" id="UP001163603">
    <property type="component" value="Chromosome 3"/>
</dbReference>
<sequence>MDRLSEDMCLKIFRFLDQQSLATAHQGLICKMLETTAIWCRKVCRKWKVLASDNNLWCNLFKERWGGDRAAFYAPTDSRSWKDVYEVQDRCDRVGLGLKIIREGIDYYLVHQGEVQRYLGSRSQRGDDNCTSNSEEEESREGILNRILFFIRDLEVASTDAKRCRML</sequence>
<comment type="caution">
    <text evidence="1">The sequence shown here is derived from an EMBL/GenBank/DDBJ whole genome shotgun (WGS) entry which is preliminary data.</text>
</comment>
<proteinExistence type="predicted"/>
<name>A0ACC0Z787_9ROSI</name>
<organism evidence="1 2">
    <name type="scientific">Pistacia integerrima</name>
    <dbReference type="NCBI Taxonomy" id="434235"/>
    <lineage>
        <taxon>Eukaryota</taxon>
        <taxon>Viridiplantae</taxon>
        <taxon>Streptophyta</taxon>
        <taxon>Embryophyta</taxon>
        <taxon>Tracheophyta</taxon>
        <taxon>Spermatophyta</taxon>
        <taxon>Magnoliopsida</taxon>
        <taxon>eudicotyledons</taxon>
        <taxon>Gunneridae</taxon>
        <taxon>Pentapetalae</taxon>
        <taxon>rosids</taxon>
        <taxon>malvids</taxon>
        <taxon>Sapindales</taxon>
        <taxon>Anacardiaceae</taxon>
        <taxon>Pistacia</taxon>
    </lineage>
</organism>
<protein>
    <submittedName>
        <fullName evidence="1">Uncharacterized protein</fullName>
    </submittedName>
</protein>
<gene>
    <name evidence="1" type="ORF">Pint_05137</name>
</gene>
<accession>A0ACC0Z787</accession>